<dbReference type="Gene3D" id="3.30.200.20">
    <property type="entry name" value="Phosphorylase Kinase, domain 1"/>
    <property type="match status" value="2"/>
</dbReference>
<evidence type="ECO:0000256" key="6">
    <source>
        <dbReference type="ARBA" id="ARBA00022840"/>
    </source>
</evidence>
<dbReference type="Proteomes" id="UP000813461">
    <property type="component" value="Unassembled WGS sequence"/>
</dbReference>
<evidence type="ECO:0000313" key="13">
    <source>
        <dbReference type="Proteomes" id="UP000813461"/>
    </source>
</evidence>
<dbReference type="InterPro" id="IPR008271">
    <property type="entry name" value="Ser/Thr_kinase_AS"/>
</dbReference>
<evidence type="ECO:0000256" key="7">
    <source>
        <dbReference type="ARBA" id="ARBA00047899"/>
    </source>
</evidence>
<dbReference type="SMART" id="SM00220">
    <property type="entry name" value="S_TKc"/>
    <property type="match status" value="2"/>
</dbReference>
<feature type="domain" description="Protein kinase" evidence="11">
    <location>
        <begin position="32"/>
        <end position="305"/>
    </location>
</feature>
<dbReference type="AlphaFoldDB" id="A0A8K0VWP9"/>
<feature type="binding site" evidence="9">
    <location>
        <position position="377"/>
    </location>
    <ligand>
        <name>ATP</name>
        <dbReference type="ChEBI" id="CHEBI:30616"/>
    </ligand>
</feature>
<dbReference type="InterPro" id="IPR011009">
    <property type="entry name" value="Kinase-like_dom_sf"/>
</dbReference>
<dbReference type="InterPro" id="IPR000719">
    <property type="entry name" value="Prot_kinase_dom"/>
</dbReference>
<evidence type="ECO:0000256" key="3">
    <source>
        <dbReference type="ARBA" id="ARBA00022679"/>
    </source>
</evidence>
<sequence length="640" mass="71718">MASTSNAPSSHGWLCIKQGTHLDDIDTTRLPHDLVQNLGHGGDCIIEEVRHRETGLRYAHKVFKLSRRHRARLTQTFKNELKVARCLEKHRHMPKIFASYTSKLQLGLYMSPVANGGDMDRFLGEFRELKANPSAHGSQIKAITRILEQALGCLADGLLFMRRKKIRHKDIKLHNILIHCGRVLYTDFGISFDHSNPGDNSSTDGPTALSARFAAPEVLKWLSRNSSSDVFSLGCVYIEIFSAITDAIDYDDEQSFSSMMPEIHQQLDAASVSPRLSFLPEIIISMTQHDPRSRWAADRVRQNLVTKNGFCCSECYTLKSSKGKQPHEGTLASSSSTASGAIESPPPLELIENLGHGHSGIVEKVRDRSNGQIFARKTFSVTPSTRRGLRSERQRLFENEIAILHRLKKHRHIIQIFATYTNRERLGLLLYPVAKSDLEGYLLRYHDLRGSLTVTQSRSMTPTLERAFGCLSNGLAFMHKNGIRHKDVKPRNILVHEGKVLFTDFGYSMGIGEDQAPQTEVVRRYTAPETIRNERRGTSSDVFSLGCVFVEIVSALVGQPPIDPSLIFSRDVEPILETLNGLTTASSRYAFLQSIITSMLEVEQTRRMSAAMIASLLLTQPGFSCDECRRDGLQGCQHES</sequence>
<evidence type="ECO:0000256" key="2">
    <source>
        <dbReference type="ARBA" id="ARBA00022527"/>
    </source>
</evidence>
<evidence type="ECO:0000256" key="1">
    <source>
        <dbReference type="ARBA" id="ARBA00012513"/>
    </source>
</evidence>
<dbReference type="GO" id="GO:0005524">
    <property type="term" value="F:ATP binding"/>
    <property type="evidence" value="ECO:0007669"/>
    <property type="project" value="UniProtKB-UniRule"/>
</dbReference>
<comment type="catalytic activity">
    <reaction evidence="8">
        <text>L-seryl-[protein] + ATP = O-phospho-L-seryl-[protein] + ADP + H(+)</text>
        <dbReference type="Rhea" id="RHEA:17989"/>
        <dbReference type="Rhea" id="RHEA-COMP:9863"/>
        <dbReference type="Rhea" id="RHEA-COMP:11604"/>
        <dbReference type="ChEBI" id="CHEBI:15378"/>
        <dbReference type="ChEBI" id="CHEBI:29999"/>
        <dbReference type="ChEBI" id="CHEBI:30616"/>
        <dbReference type="ChEBI" id="CHEBI:83421"/>
        <dbReference type="ChEBI" id="CHEBI:456216"/>
        <dbReference type="EC" id="2.7.11.1"/>
    </reaction>
</comment>
<dbReference type="OrthoDB" id="4062651at2759"/>
<dbReference type="GO" id="GO:0005737">
    <property type="term" value="C:cytoplasm"/>
    <property type="evidence" value="ECO:0007669"/>
    <property type="project" value="TreeGrafter"/>
</dbReference>
<dbReference type="PROSITE" id="PS00108">
    <property type="entry name" value="PROTEIN_KINASE_ST"/>
    <property type="match status" value="2"/>
</dbReference>
<evidence type="ECO:0000259" key="11">
    <source>
        <dbReference type="PROSITE" id="PS50011"/>
    </source>
</evidence>
<organism evidence="12 13">
    <name type="scientific">Paraphoma chrysanthemicola</name>
    <dbReference type="NCBI Taxonomy" id="798071"/>
    <lineage>
        <taxon>Eukaryota</taxon>
        <taxon>Fungi</taxon>
        <taxon>Dikarya</taxon>
        <taxon>Ascomycota</taxon>
        <taxon>Pezizomycotina</taxon>
        <taxon>Dothideomycetes</taxon>
        <taxon>Pleosporomycetidae</taxon>
        <taxon>Pleosporales</taxon>
        <taxon>Pleosporineae</taxon>
        <taxon>Phaeosphaeriaceae</taxon>
        <taxon>Paraphoma</taxon>
    </lineage>
</organism>
<comment type="catalytic activity">
    <reaction evidence="7">
        <text>L-threonyl-[protein] + ATP = O-phospho-L-threonyl-[protein] + ADP + H(+)</text>
        <dbReference type="Rhea" id="RHEA:46608"/>
        <dbReference type="Rhea" id="RHEA-COMP:11060"/>
        <dbReference type="Rhea" id="RHEA-COMP:11605"/>
        <dbReference type="ChEBI" id="CHEBI:15378"/>
        <dbReference type="ChEBI" id="CHEBI:30013"/>
        <dbReference type="ChEBI" id="CHEBI:30616"/>
        <dbReference type="ChEBI" id="CHEBI:61977"/>
        <dbReference type="ChEBI" id="CHEBI:456216"/>
        <dbReference type="EC" id="2.7.11.1"/>
    </reaction>
</comment>
<keyword evidence="13" id="KW-1185">Reference proteome</keyword>
<feature type="compositionally biased region" description="Low complexity" evidence="10">
    <location>
        <begin position="332"/>
        <end position="343"/>
    </location>
</feature>
<dbReference type="GO" id="GO:0004674">
    <property type="term" value="F:protein serine/threonine kinase activity"/>
    <property type="evidence" value="ECO:0007669"/>
    <property type="project" value="UniProtKB-KW"/>
</dbReference>
<dbReference type="PANTHER" id="PTHR24361">
    <property type="entry name" value="MITOGEN-ACTIVATED KINASE KINASE KINASE"/>
    <property type="match status" value="1"/>
</dbReference>
<evidence type="ECO:0000256" key="8">
    <source>
        <dbReference type="ARBA" id="ARBA00048679"/>
    </source>
</evidence>
<reference evidence="12" key="1">
    <citation type="journal article" date="2021" name="Nat. Commun.">
        <title>Genetic determinants of endophytism in the Arabidopsis root mycobiome.</title>
        <authorList>
            <person name="Mesny F."/>
            <person name="Miyauchi S."/>
            <person name="Thiergart T."/>
            <person name="Pickel B."/>
            <person name="Atanasova L."/>
            <person name="Karlsson M."/>
            <person name="Huettel B."/>
            <person name="Barry K.W."/>
            <person name="Haridas S."/>
            <person name="Chen C."/>
            <person name="Bauer D."/>
            <person name="Andreopoulos W."/>
            <person name="Pangilinan J."/>
            <person name="LaButti K."/>
            <person name="Riley R."/>
            <person name="Lipzen A."/>
            <person name="Clum A."/>
            <person name="Drula E."/>
            <person name="Henrissat B."/>
            <person name="Kohler A."/>
            <person name="Grigoriev I.V."/>
            <person name="Martin F.M."/>
            <person name="Hacquard S."/>
        </authorList>
    </citation>
    <scope>NUCLEOTIDE SEQUENCE</scope>
    <source>
        <strain evidence="12">MPI-SDFR-AT-0120</strain>
    </source>
</reference>
<dbReference type="PANTHER" id="PTHR24361:SF433">
    <property type="entry name" value="PROTEIN KINASE DOMAIN-CONTAINING PROTEIN"/>
    <property type="match status" value="1"/>
</dbReference>
<dbReference type="SUPFAM" id="SSF56112">
    <property type="entry name" value="Protein kinase-like (PK-like)"/>
    <property type="match status" value="2"/>
</dbReference>
<keyword evidence="6 9" id="KW-0067">ATP-binding</keyword>
<keyword evidence="4 9" id="KW-0547">Nucleotide-binding</keyword>
<gene>
    <name evidence="12" type="ORF">FB567DRAFT_97000</name>
</gene>
<evidence type="ECO:0000256" key="10">
    <source>
        <dbReference type="SAM" id="MobiDB-lite"/>
    </source>
</evidence>
<accession>A0A8K0VWP9</accession>
<dbReference type="InterPro" id="IPR053235">
    <property type="entry name" value="Ser_Thr_kinase"/>
</dbReference>
<evidence type="ECO:0000256" key="4">
    <source>
        <dbReference type="ARBA" id="ARBA00022741"/>
    </source>
</evidence>
<keyword evidence="3" id="KW-0808">Transferase</keyword>
<evidence type="ECO:0000313" key="12">
    <source>
        <dbReference type="EMBL" id="KAH7082032.1"/>
    </source>
</evidence>
<dbReference type="EC" id="2.7.11.1" evidence="1"/>
<dbReference type="PROSITE" id="PS50011">
    <property type="entry name" value="PROTEIN_KINASE_DOM"/>
    <property type="match status" value="2"/>
</dbReference>
<dbReference type="Pfam" id="PF00069">
    <property type="entry name" value="Pkinase"/>
    <property type="match status" value="2"/>
</dbReference>
<evidence type="ECO:0000256" key="9">
    <source>
        <dbReference type="PROSITE-ProRule" id="PRU10141"/>
    </source>
</evidence>
<proteinExistence type="predicted"/>
<keyword evidence="2" id="KW-0723">Serine/threonine-protein kinase</keyword>
<dbReference type="EMBL" id="JAGMVJ010000014">
    <property type="protein sequence ID" value="KAH7082032.1"/>
    <property type="molecule type" value="Genomic_DNA"/>
</dbReference>
<dbReference type="Gene3D" id="1.10.510.10">
    <property type="entry name" value="Transferase(Phosphotransferase) domain 1"/>
    <property type="match status" value="2"/>
</dbReference>
<feature type="region of interest" description="Disordered" evidence="10">
    <location>
        <begin position="320"/>
        <end position="348"/>
    </location>
</feature>
<evidence type="ECO:0000256" key="5">
    <source>
        <dbReference type="ARBA" id="ARBA00022777"/>
    </source>
</evidence>
<protein>
    <recommendedName>
        <fullName evidence="1">non-specific serine/threonine protein kinase</fullName>
        <ecNumber evidence="1">2.7.11.1</ecNumber>
    </recommendedName>
</protein>
<name>A0A8K0VWP9_9PLEO</name>
<comment type="caution">
    <text evidence="12">The sequence shown here is derived from an EMBL/GenBank/DDBJ whole genome shotgun (WGS) entry which is preliminary data.</text>
</comment>
<feature type="domain" description="Protein kinase" evidence="11">
    <location>
        <begin position="348"/>
        <end position="623"/>
    </location>
</feature>
<keyword evidence="5 12" id="KW-0418">Kinase</keyword>
<dbReference type="InterPro" id="IPR017441">
    <property type="entry name" value="Protein_kinase_ATP_BS"/>
</dbReference>
<dbReference type="PROSITE" id="PS00107">
    <property type="entry name" value="PROTEIN_KINASE_ATP"/>
    <property type="match status" value="1"/>
</dbReference>
<dbReference type="CDD" id="cd00180">
    <property type="entry name" value="PKc"/>
    <property type="match status" value="2"/>
</dbReference>